<dbReference type="Pfam" id="PF01061">
    <property type="entry name" value="ABC2_membrane"/>
    <property type="match status" value="1"/>
</dbReference>
<comment type="subcellular location">
    <subcellularLocation>
        <location evidence="1">Membrane</location>
        <topology evidence="1">Multi-pass membrane protein</topology>
    </subcellularLocation>
</comment>
<feature type="transmembrane region" description="Helical" evidence="7">
    <location>
        <begin position="242"/>
        <end position="261"/>
    </location>
</feature>
<feature type="transmembrane region" description="Helical" evidence="7">
    <location>
        <begin position="157"/>
        <end position="183"/>
    </location>
</feature>
<feature type="transmembrane region" description="Helical" evidence="7">
    <location>
        <begin position="124"/>
        <end position="151"/>
    </location>
</feature>
<evidence type="ECO:0000313" key="9">
    <source>
        <dbReference type="EMBL" id="MBA8809459.1"/>
    </source>
</evidence>
<dbReference type="PIRSF" id="PIRSF006648">
    <property type="entry name" value="DrrB"/>
    <property type="match status" value="1"/>
</dbReference>
<dbReference type="Proteomes" id="UP000540568">
    <property type="component" value="Unassembled WGS sequence"/>
</dbReference>
<dbReference type="RefSeq" id="WP_182618314.1">
    <property type="nucleotide sequence ID" value="NZ_BAAATF010000011.1"/>
</dbReference>
<feature type="transmembrane region" description="Helical" evidence="7">
    <location>
        <begin position="77"/>
        <end position="103"/>
    </location>
</feature>
<name>A0A7W3PFC6_9MICO</name>
<dbReference type="InterPro" id="IPR013525">
    <property type="entry name" value="ABC2_TM"/>
</dbReference>
<keyword evidence="4 7" id="KW-0472">Membrane</keyword>
<proteinExistence type="predicted"/>
<evidence type="ECO:0000313" key="10">
    <source>
        <dbReference type="Proteomes" id="UP000540568"/>
    </source>
</evidence>
<feature type="transmembrane region" description="Helical" evidence="7">
    <location>
        <begin position="195"/>
        <end position="222"/>
    </location>
</feature>
<dbReference type="GO" id="GO:0043190">
    <property type="term" value="C:ATP-binding cassette (ABC) transporter complex"/>
    <property type="evidence" value="ECO:0007669"/>
    <property type="project" value="InterPro"/>
</dbReference>
<dbReference type="GO" id="GO:0046677">
    <property type="term" value="P:response to antibiotic"/>
    <property type="evidence" value="ECO:0007669"/>
    <property type="project" value="UniProtKB-KW"/>
</dbReference>
<organism evidence="9 10">
    <name type="scientific">Promicromonospora sukumoe</name>
    <dbReference type="NCBI Taxonomy" id="88382"/>
    <lineage>
        <taxon>Bacteria</taxon>
        <taxon>Bacillati</taxon>
        <taxon>Actinomycetota</taxon>
        <taxon>Actinomycetes</taxon>
        <taxon>Micrococcales</taxon>
        <taxon>Promicromonosporaceae</taxon>
        <taxon>Promicromonospora</taxon>
    </lineage>
</organism>
<evidence type="ECO:0000256" key="7">
    <source>
        <dbReference type="SAM" id="Phobius"/>
    </source>
</evidence>
<evidence type="ECO:0000259" key="8">
    <source>
        <dbReference type="Pfam" id="PF01061"/>
    </source>
</evidence>
<dbReference type="EMBL" id="JACGWV010000001">
    <property type="protein sequence ID" value="MBA8809459.1"/>
    <property type="molecule type" value="Genomic_DNA"/>
</dbReference>
<protein>
    <submittedName>
        <fullName evidence="9">ABC-2 type transport system permease protein</fullName>
    </submittedName>
</protein>
<keyword evidence="5" id="KW-0046">Antibiotic resistance</keyword>
<dbReference type="GO" id="GO:0140359">
    <property type="term" value="F:ABC-type transporter activity"/>
    <property type="evidence" value="ECO:0007669"/>
    <property type="project" value="InterPro"/>
</dbReference>
<evidence type="ECO:0000256" key="2">
    <source>
        <dbReference type="ARBA" id="ARBA00022692"/>
    </source>
</evidence>
<sequence length="270" mass="28260">MTSTPEHRAATHPTTPAATRTQARGVAIRAYLRLELRRTLRDRRTLLFSLVVPPAFYLAIGATAQNRSTSIGPDTNLAASLLVSLALYGALLTATSGGAGVAVERAQGWTRQLRLTPLEPWAYVLVKVLASMTVGAASVALTFAAGLLGGARMPATAWVLCALIAWCGSLVFAAFGLFLGYVLPSETVVRMLGPVLTVLAFAGGLFLPFGDGTVMAAVSQVMPTYGLAELARAPLGGGSVEVVAVVNVVAWTAIFFAGAVWRFRADTARV</sequence>
<keyword evidence="10" id="KW-1185">Reference proteome</keyword>
<evidence type="ECO:0000256" key="4">
    <source>
        <dbReference type="ARBA" id="ARBA00023136"/>
    </source>
</evidence>
<comment type="caution">
    <text evidence="9">The sequence shown here is derived from an EMBL/GenBank/DDBJ whole genome shotgun (WGS) entry which is preliminary data.</text>
</comment>
<gene>
    <name evidence="9" type="ORF">FHX71_003401</name>
</gene>
<feature type="transmembrane region" description="Helical" evidence="7">
    <location>
        <begin position="46"/>
        <end position="65"/>
    </location>
</feature>
<keyword evidence="2 7" id="KW-0812">Transmembrane</keyword>
<evidence type="ECO:0000256" key="1">
    <source>
        <dbReference type="ARBA" id="ARBA00004141"/>
    </source>
</evidence>
<dbReference type="PANTHER" id="PTHR43229:SF2">
    <property type="entry name" value="NODULATION PROTEIN J"/>
    <property type="match status" value="1"/>
</dbReference>
<evidence type="ECO:0000256" key="5">
    <source>
        <dbReference type="ARBA" id="ARBA00023251"/>
    </source>
</evidence>
<evidence type="ECO:0000256" key="6">
    <source>
        <dbReference type="SAM" id="MobiDB-lite"/>
    </source>
</evidence>
<evidence type="ECO:0000256" key="3">
    <source>
        <dbReference type="ARBA" id="ARBA00022989"/>
    </source>
</evidence>
<dbReference type="PANTHER" id="PTHR43229">
    <property type="entry name" value="NODULATION PROTEIN J"/>
    <property type="match status" value="1"/>
</dbReference>
<feature type="compositionally biased region" description="Low complexity" evidence="6">
    <location>
        <begin position="11"/>
        <end position="21"/>
    </location>
</feature>
<reference evidence="9 10" key="1">
    <citation type="submission" date="2020-07" db="EMBL/GenBank/DDBJ databases">
        <title>Sequencing the genomes of 1000 actinobacteria strains.</title>
        <authorList>
            <person name="Klenk H.-P."/>
        </authorList>
    </citation>
    <scope>NUCLEOTIDE SEQUENCE [LARGE SCALE GENOMIC DNA]</scope>
    <source>
        <strain evidence="9 10">DSM 44121</strain>
    </source>
</reference>
<accession>A0A7W3PFC6</accession>
<feature type="region of interest" description="Disordered" evidence="6">
    <location>
        <begin position="1"/>
        <end position="21"/>
    </location>
</feature>
<dbReference type="InterPro" id="IPR000412">
    <property type="entry name" value="ABC_2_transport"/>
</dbReference>
<dbReference type="InterPro" id="IPR051784">
    <property type="entry name" value="Nod_factor_ABC_transporter"/>
</dbReference>
<dbReference type="AlphaFoldDB" id="A0A7W3PFC6"/>
<keyword evidence="3 7" id="KW-1133">Transmembrane helix</keyword>
<feature type="domain" description="ABC-2 type transporter transmembrane" evidence="8">
    <location>
        <begin position="28"/>
        <end position="231"/>
    </location>
</feature>